<gene>
    <name evidence="2" type="ORF">CLV59_1012</name>
</gene>
<feature type="chain" id="PRO_5016296600" description="Outer membrane protein with beta-barrel domain" evidence="1">
    <location>
        <begin position="17"/>
        <end position="273"/>
    </location>
</feature>
<organism evidence="2 3">
    <name type="scientific">Chitinophaga dinghuensis</name>
    <dbReference type="NCBI Taxonomy" id="1539050"/>
    <lineage>
        <taxon>Bacteria</taxon>
        <taxon>Pseudomonadati</taxon>
        <taxon>Bacteroidota</taxon>
        <taxon>Chitinophagia</taxon>
        <taxon>Chitinophagales</taxon>
        <taxon>Chitinophagaceae</taxon>
        <taxon>Chitinophaga</taxon>
    </lineage>
</organism>
<evidence type="ECO:0000256" key="1">
    <source>
        <dbReference type="SAM" id="SignalP"/>
    </source>
</evidence>
<proteinExistence type="predicted"/>
<dbReference type="OrthoDB" id="646451at2"/>
<evidence type="ECO:0008006" key="4">
    <source>
        <dbReference type="Google" id="ProtNLM"/>
    </source>
</evidence>
<accession>A0A327W9L5</accession>
<protein>
    <recommendedName>
        <fullName evidence="4">Outer membrane protein with beta-barrel domain</fullName>
    </recommendedName>
</protein>
<dbReference type="PROSITE" id="PS51257">
    <property type="entry name" value="PROKAR_LIPOPROTEIN"/>
    <property type="match status" value="1"/>
</dbReference>
<reference evidence="2 3" key="1">
    <citation type="submission" date="2018-06" db="EMBL/GenBank/DDBJ databases">
        <title>Genomic Encyclopedia of Archaeal and Bacterial Type Strains, Phase II (KMG-II): from individual species to whole genera.</title>
        <authorList>
            <person name="Goeker M."/>
        </authorList>
    </citation>
    <scope>NUCLEOTIDE SEQUENCE [LARGE SCALE GENOMIC DNA]</scope>
    <source>
        <strain evidence="2 3">DSM 29821</strain>
    </source>
</reference>
<keyword evidence="1" id="KW-0732">Signal</keyword>
<dbReference type="EMBL" id="QLMA01000001">
    <property type="protein sequence ID" value="RAJ87253.1"/>
    <property type="molecule type" value="Genomic_DNA"/>
</dbReference>
<comment type="caution">
    <text evidence="2">The sequence shown here is derived from an EMBL/GenBank/DDBJ whole genome shotgun (WGS) entry which is preliminary data.</text>
</comment>
<evidence type="ECO:0000313" key="2">
    <source>
        <dbReference type="EMBL" id="RAJ87253.1"/>
    </source>
</evidence>
<dbReference type="Proteomes" id="UP000249819">
    <property type="component" value="Unassembled WGS sequence"/>
</dbReference>
<keyword evidence="3" id="KW-1185">Reference proteome</keyword>
<evidence type="ECO:0000313" key="3">
    <source>
        <dbReference type="Proteomes" id="UP000249819"/>
    </source>
</evidence>
<name>A0A327W9L5_9BACT</name>
<dbReference type="AlphaFoldDB" id="A0A327W9L5"/>
<dbReference type="RefSeq" id="WP_111589964.1">
    <property type="nucleotide sequence ID" value="NZ_QLMA01000001.1"/>
</dbReference>
<feature type="signal peptide" evidence="1">
    <location>
        <begin position="1"/>
        <end position="16"/>
    </location>
</feature>
<sequence>MRQLKILAAASLILTAACRTTVYVPSPTNAPALKEKHEFKATVGPNSIQTAFAITDHLAIMANGQYVYRSNLFSSDGQTQSSNGYDRYVQGGSGEAAIGYFLPIKDRGRKSAIFDVYAGYGTGGFNTLDRNYDKKYAANANDYKIETRFSKFFIQPSIGIVHPVVETIFSSRISLVNFYGLHAGSRATPFDSTYSDKGSFYEIGARTRLLYEPAITVRLGYKYGKFQMQLQHSLSFSGDNDHNFTTYFEPLSFNVGATLDIAKWYHSKTKQLK</sequence>